<accession>A7NN49</accession>
<dbReference type="GO" id="GO:0000105">
    <property type="term" value="P:L-histidine biosynthetic process"/>
    <property type="evidence" value="ECO:0007669"/>
    <property type="project" value="UniProtKB-UniRule"/>
</dbReference>
<dbReference type="Gene3D" id="3.40.50.880">
    <property type="match status" value="1"/>
</dbReference>
<comment type="catalytic activity">
    <reaction evidence="8 10">
        <text>5-[(5-phospho-1-deoxy-D-ribulos-1-ylimino)methylamino]-1-(5-phospho-beta-D-ribosyl)imidazole-4-carboxamide + L-glutamine = D-erythro-1-(imidazol-4-yl)glycerol 3-phosphate + 5-amino-1-(5-phospho-beta-D-ribosyl)imidazole-4-carboxamide + L-glutamate + H(+)</text>
        <dbReference type="Rhea" id="RHEA:24793"/>
        <dbReference type="ChEBI" id="CHEBI:15378"/>
        <dbReference type="ChEBI" id="CHEBI:29985"/>
        <dbReference type="ChEBI" id="CHEBI:58278"/>
        <dbReference type="ChEBI" id="CHEBI:58359"/>
        <dbReference type="ChEBI" id="CHEBI:58475"/>
        <dbReference type="ChEBI" id="CHEBI:58525"/>
        <dbReference type="EC" id="4.3.2.10"/>
    </reaction>
</comment>
<evidence type="ECO:0000256" key="6">
    <source>
        <dbReference type="ARBA" id="ARBA00023102"/>
    </source>
</evidence>
<comment type="catalytic activity">
    <reaction evidence="9 10">
        <text>L-glutamine + H2O = L-glutamate + NH4(+)</text>
        <dbReference type="Rhea" id="RHEA:15889"/>
        <dbReference type="ChEBI" id="CHEBI:15377"/>
        <dbReference type="ChEBI" id="CHEBI:28938"/>
        <dbReference type="ChEBI" id="CHEBI:29985"/>
        <dbReference type="ChEBI" id="CHEBI:58359"/>
        <dbReference type="EC" id="3.5.1.2"/>
    </reaction>
</comment>
<dbReference type="PANTHER" id="PTHR42701:SF1">
    <property type="entry name" value="IMIDAZOLE GLYCEROL PHOSPHATE SYNTHASE SUBUNIT HISH"/>
    <property type="match status" value="1"/>
</dbReference>
<evidence type="ECO:0000256" key="11">
    <source>
        <dbReference type="PIRSR" id="PIRSR000495-1"/>
    </source>
</evidence>
<evidence type="ECO:0000313" key="13">
    <source>
        <dbReference type="EMBL" id="ABU58981.1"/>
    </source>
</evidence>
<dbReference type="SUPFAM" id="SSF52317">
    <property type="entry name" value="Class I glutamine amidotransferase-like"/>
    <property type="match status" value="1"/>
</dbReference>
<dbReference type="RefSeq" id="WP_012121405.1">
    <property type="nucleotide sequence ID" value="NC_009767.1"/>
</dbReference>
<dbReference type="PIRSF" id="PIRSF000495">
    <property type="entry name" value="Amidotransf_hisH"/>
    <property type="match status" value="1"/>
</dbReference>
<evidence type="ECO:0000256" key="4">
    <source>
        <dbReference type="ARBA" id="ARBA00022801"/>
    </source>
</evidence>
<keyword evidence="7 10" id="KW-0456">Lyase</keyword>
<dbReference type="GO" id="GO:0004359">
    <property type="term" value="F:glutaminase activity"/>
    <property type="evidence" value="ECO:0007669"/>
    <property type="project" value="UniProtKB-EC"/>
</dbReference>
<comment type="pathway">
    <text evidence="1 10">Amino-acid biosynthesis; L-histidine biosynthesis; L-histidine from 5-phospho-alpha-D-ribose 1-diphosphate: step 5/9.</text>
</comment>
<evidence type="ECO:0000256" key="7">
    <source>
        <dbReference type="ARBA" id="ARBA00023239"/>
    </source>
</evidence>
<feature type="domain" description="Glutamine amidotransferase" evidence="12">
    <location>
        <begin position="5"/>
        <end position="200"/>
    </location>
</feature>
<evidence type="ECO:0000256" key="8">
    <source>
        <dbReference type="ARBA" id="ARBA00047838"/>
    </source>
</evidence>
<dbReference type="GO" id="GO:0000107">
    <property type="term" value="F:imidazoleglycerol-phosphate synthase activity"/>
    <property type="evidence" value="ECO:0007669"/>
    <property type="project" value="UniProtKB-UniRule"/>
</dbReference>
<keyword evidence="5 10" id="KW-0315">Glutamine amidotransferase</keyword>
<evidence type="ECO:0000256" key="2">
    <source>
        <dbReference type="ARBA" id="ARBA00011152"/>
    </source>
</evidence>
<keyword evidence="6 10" id="KW-0368">Histidine biosynthesis</keyword>
<feature type="active site" evidence="10 11">
    <location>
        <position position="187"/>
    </location>
</feature>
<keyword evidence="4 10" id="KW-0378">Hydrolase</keyword>
<name>A7NN49_ROSCS</name>
<organism evidence="13 14">
    <name type="scientific">Roseiflexus castenholzii (strain DSM 13941 / HLO8)</name>
    <dbReference type="NCBI Taxonomy" id="383372"/>
    <lineage>
        <taxon>Bacteria</taxon>
        <taxon>Bacillati</taxon>
        <taxon>Chloroflexota</taxon>
        <taxon>Chloroflexia</taxon>
        <taxon>Chloroflexales</taxon>
        <taxon>Roseiflexineae</taxon>
        <taxon>Roseiflexaceae</taxon>
        <taxon>Roseiflexus</taxon>
    </lineage>
</organism>
<dbReference type="CDD" id="cd01748">
    <property type="entry name" value="GATase1_IGP_Synthase"/>
    <property type="match status" value="1"/>
</dbReference>
<dbReference type="EMBL" id="CP000804">
    <property type="protein sequence ID" value="ABU58981.1"/>
    <property type="molecule type" value="Genomic_DNA"/>
</dbReference>
<evidence type="ECO:0000313" key="14">
    <source>
        <dbReference type="Proteomes" id="UP000000263"/>
    </source>
</evidence>
<dbReference type="EC" id="3.5.1.2" evidence="10"/>
<comment type="subunit">
    <text evidence="2 10">Heterodimer of HisH and HisF.</text>
</comment>
<dbReference type="OrthoDB" id="9807137at2"/>
<dbReference type="EC" id="4.3.2.10" evidence="10"/>
<evidence type="ECO:0000256" key="9">
    <source>
        <dbReference type="ARBA" id="ARBA00049534"/>
    </source>
</evidence>
<dbReference type="Pfam" id="PF00117">
    <property type="entry name" value="GATase"/>
    <property type="match status" value="1"/>
</dbReference>
<proteinExistence type="inferred from homology"/>
<comment type="subcellular location">
    <subcellularLocation>
        <location evidence="10">Cytoplasm</location>
    </subcellularLocation>
</comment>
<dbReference type="KEGG" id="rca:Rcas_2919"/>
<dbReference type="InterPro" id="IPR017926">
    <property type="entry name" value="GATASE"/>
</dbReference>
<keyword evidence="14" id="KW-1185">Reference proteome</keyword>
<evidence type="ECO:0000259" key="12">
    <source>
        <dbReference type="Pfam" id="PF00117"/>
    </source>
</evidence>
<keyword evidence="10" id="KW-0963">Cytoplasm</keyword>
<dbReference type="GO" id="GO:0005737">
    <property type="term" value="C:cytoplasm"/>
    <property type="evidence" value="ECO:0007669"/>
    <property type="project" value="UniProtKB-SubCell"/>
</dbReference>
<protein>
    <recommendedName>
        <fullName evidence="10">Imidazole glycerol phosphate synthase subunit HisH</fullName>
        <ecNumber evidence="10">4.3.2.10</ecNumber>
    </recommendedName>
    <alternativeName>
        <fullName evidence="10">IGP synthase glutaminase subunit</fullName>
        <ecNumber evidence="10">3.5.1.2</ecNumber>
    </alternativeName>
    <alternativeName>
        <fullName evidence="10">IGP synthase subunit HisH</fullName>
    </alternativeName>
    <alternativeName>
        <fullName evidence="10">ImGP synthase subunit HisH</fullName>
        <shortName evidence="10">IGPS subunit HisH</shortName>
    </alternativeName>
</protein>
<dbReference type="HOGENOM" id="CLU_071837_2_2_0"/>
<reference evidence="13 14" key="1">
    <citation type="submission" date="2007-08" db="EMBL/GenBank/DDBJ databases">
        <title>Complete sequence of Roseiflexus castenholzii DSM 13941.</title>
        <authorList>
            <consortium name="US DOE Joint Genome Institute"/>
            <person name="Copeland A."/>
            <person name="Lucas S."/>
            <person name="Lapidus A."/>
            <person name="Barry K."/>
            <person name="Glavina del Rio T."/>
            <person name="Dalin E."/>
            <person name="Tice H."/>
            <person name="Pitluck S."/>
            <person name="Thompson L.S."/>
            <person name="Brettin T."/>
            <person name="Bruce D."/>
            <person name="Detter J.C."/>
            <person name="Han C."/>
            <person name="Tapia R."/>
            <person name="Schmutz J."/>
            <person name="Larimer F."/>
            <person name="Land M."/>
            <person name="Hauser L."/>
            <person name="Kyrpides N."/>
            <person name="Mikhailova N."/>
            <person name="Bryant D.A."/>
            <person name="Hanada S."/>
            <person name="Tsukatani Y."/>
            <person name="Richardson P."/>
        </authorList>
    </citation>
    <scope>NUCLEOTIDE SEQUENCE [LARGE SCALE GENOMIC DNA]</scope>
    <source>
        <strain evidence="14">DSM 13941 / HLO8</strain>
    </source>
</reference>
<evidence type="ECO:0000256" key="3">
    <source>
        <dbReference type="ARBA" id="ARBA00022605"/>
    </source>
</evidence>
<comment type="function">
    <text evidence="10">IGPS catalyzes the conversion of PRFAR and glutamine to IGP, AICAR and glutamate. The HisH subunit catalyzes the hydrolysis of glutamine to glutamate and ammonia as part of the synthesis of IGP and AICAR. The resulting ammonia molecule is channeled to the active site of HisF.</text>
</comment>
<dbReference type="NCBIfam" id="TIGR01855">
    <property type="entry name" value="IMP_synth_hisH"/>
    <property type="match status" value="1"/>
</dbReference>
<keyword evidence="13" id="KW-0808">Transferase</keyword>
<dbReference type="STRING" id="383372.Rcas_2919"/>
<evidence type="ECO:0000256" key="1">
    <source>
        <dbReference type="ARBA" id="ARBA00005091"/>
    </source>
</evidence>
<dbReference type="eggNOG" id="COG0118">
    <property type="taxonomic scope" value="Bacteria"/>
</dbReference>
<dbReference type="PANTHER" id="PTHR42701">
    <property type="entry name" value="IMIDAZOLE GLYCEROL PHOSPHATE SYNTHASE SUBUNIT HISH"/>
    <property type="match status" value="1"/>
</dbReference>
<feature type="active site" evidence="10 11">
    <location>
        <position position="185"/>
    </location>
</feature>
<gene>
    <name evidence="10" type="primary">hisH</name>
    <name evidence="13" type="ordered locus">Rcas_2919</name>
</gene>
<keyword evidence="3 10" id="KW-0028">Amino-acid biosynthesis</keyword>
<dbReference type="InterPro" id="IPR010139">
    <property type="entry name" value="Imidazole-glycPsynth_HisH"/>
</dbReference>
<dbReference type="Proteomes" id="UP000000263">
    <property type="component" value="Chromosome"/>
</dbReference>
<evidence type="ECO:0000256" key="10">
    <source>
        <dbReference type="HAMAP-Rule" id="MF_00278"/>
    </source>
</evidence>
<dbReference type="InterPro" id="IPR029062">
    <property type="entry name" value="Class_I_gatase-like"/>
</dbReference>
<evidence type="ECO:0000256" key="5">
    <source>
        <dbReference type="ARBA" id="ARBA00022962"/>
    </source>
</evidence>
<dbReference type="AlphaFoldDB" id="A7NN49"/>
<sequence length="207" mass="22331">MSIAVIDYGAGNLRSVVRALQRIGAPLEVTSNPNAVIAAPAVVLPGVGATRDTMQSLEQLDLVAAIHEVIARGTPFLGICVGMQVLCDQSEEFGPHPCLGIVGGAVRRLPSHLKVPQIGWNQVCYMPHAARHPLFAGIDDGSDFYFVHSYYCDLTDEHDIAATTTYGLAFPSVLIRRNLAAVQFHPEKSGHYGLQLLTNFIRWAGVA</sequence>
<feature type="active site" description="Nucleophile" evidence="10 11">
    <location>
        <position position="80"/>
    </location>
</feature>
<dbReference type="UniPathway" id="UPA00031">
    <property type="reaction ID" value="UER00010"/>
</dbReference>
<dbReference type="GO" id="GO:0016829">
    <property type="term" value="F:lyase activity"/>
    <property type="evidence" value="ECO:0007669"/>
    <property type="project" value="UniProtKB-KW"/>
</dbReference>
<dbReference type="HAMAP" id="MF_00278">
    <property type="entry name" value="HisH"/>
    <property type="match status" value="1"/>
</dbReference>
<dbReference type="PROSITE" id="PS51273">
    <property type="entry name" value="GATASE_TYPE_1"/>
    <property type="match status" value="1"/>
</dbReference>